<gene>
    <name evidence="2" type="ORF">PAXRUDRAFT_29320</name>
</gene>
<sequence length="367" mass="40480">MLSYLVKRRRLASLDASGNLCWDVPQVKLLLDQCQRLWQNVFHMLVITLGISTRVSQFLRMQIRNADRQRNIYFRGAEMFFLSRDGKTSSIEGRDSCAPCFPPAQVSAFLLELLGGGLREAKAHLAGIIYGADATDVYCMYLCVFNGRRMEPEDFYDQFKDKNQELFDCAWGTRDFRQASISMARNYIAPNATFALLEDVLAESVDHSPETDRLHYGNAVGALPRLTHNQMEQQRWAAHEWHSLLGLGPYAVQEPIADARLRGPPAIRDALKSMMADMIPELSCTLAASLMNELWPVLTAALAIQQTEGERRPSPTAPLDASPASSSSPTETPQATAPISQMELLTASLGTASAAPLVSGTTLAASP</sequence>
<feature type="compositionally biased region" description="Low complexity" evidence="1">
    <location>
        <begin position="317"/>
        <end position="343"/>
    </location>
</feature>
<evidence type="ECO:0000256" key="1">
    <source>
        <dbReference type="SAM" id="MobiDB-lite"/>
    </source>
</evidence>
<dbReference type="Proteomes" id="UP000054538">
    <property type="component" value="Unassembled WGS sequence"/>
</dbReference>
<dbReference type="OrthoDB" id="2674601at2759"/>
<evidence type="ECO:0000313" key="2">
    <source>
        <dbReference type="EMBL" id="KIK72313.1"/>
    </source>
</evidence>
<organism evidence="2 3">
    <name type="scientific">Paxillus rubicundulus Ve08.2h10</name>
    <dbReference type="NCBI Taxonomy" id="930991"/>
    <lineage>
        <taxon>Eukaryota</taxon>
        <taxon>Fungi</taxon>
        <taxon>Dikarya</taxon>
        <taxon>Basidiomycota</taxon>
        <taxon>Agaricomycotina</taxon>
        <taxon>Agaricomycetes</taxon>
        <taxon>Agaricomycetidae</taxon>
        <taxon>Boletales</taxon>
        <taxon>Paxilineae</taxon>
        <taxon>Paxillaceae</taxon>
        <taxon>Paxillus</taxon>
    </lineage>
</organism>
<proteinExistence type="predicted"/>
<feature type="region of interest" description="Disordered" evidence="1">
    <location>
        <begin position="306"/>
        <end position="343"/>
    </location>
</feature>
<protein>
    <submittedName>
        <fullName evidence="2">Uncharacterized protein</fullName>
    </submittedName>
</protein>
<dbReference type="STRING" id="930991.A0A0D0C9L7"/>
<reference evidence="2 3" key="1">
    <citation type="submission" date="2014-04" db="EMBL/GenBank/DDBJ databases">
        <authorList>
            <consortium name="DOE Joint Genome Institute"/>
            <person name="Kuo A."/>
            <person name="Kohler A."/>
            <person name="Jargeat P."/>
            <person name="Nagy L.G."/>
            <person name="Floudas D."/>
            <person name="Copeland A."/>
            <person name="Barry K.W."/>
            <person name="Cichocki N."/>
            <person name="Veneault-Fourrey C."/>
            <person name="LaButti K."/>
            <person name="Lindquist E.A."/>
            <person name="Lipzen A."/>
            <person name="Lundell T."/>
            <person name="Morin E."/>
            <person name="Murat C."/>
            <person name="Sun H."/>
            <person name="Tunlid A."/>
            <person name="Henrissat B."/>
            <person name="Grigoriev I.V."/>
            <person name="Hibbett D.S."/>
            <person name="Martin F."/>
            <person name="Nordberg H.P."/>
            <person name="Cantor M.N."/>
            <person name="Hua S.X."/>
        </authorList>
    </citation>
    <scope>NUCLEOTIDE SEQUENCE [LARGE SCALE GENOMIC DNA]</scope>
    <source>
        <strain evidence="2 3">Ve08.2h10</strain>
    </source>
</reference>
<keyword evidence="3" id="KW-1185">Reference proteome</keyword>
<dbReference type="HOGENOM" id="CLU_755577_0_0_1"/>
<dbReference type="AlphaFoldDB" id="A0A0D0C9L7"/>
<accession>A0A0D0C9L7</accession>
<feature type="non-terminal residue" evidence="2">
    <location>
        <position position="367"/>
    </location>
</feature>
<evidence type="ECO:0000313" key="3">
    <source>
        <dbReference type="Proteomes" id="UP000054538"/>
    </source>
</evidence>
<reference evidence="3" key="2">
    <citation type="submission" date="2015-01" db="EMBL/GenBank/DDBJ databases">
        <title>Evolutionary Origins and Diversification of the Mycorrhizal Mutualists.</title>
        <authorList>
            <consortium name="DOE Joint Genome Institute"/>
            <consortium name="Mycorrhizal Genomics Consortium"/>
            <person name="Kohler A."/>
            <person name="Kuo A."/>
            <person name="Nagy L.G."/>
            <person name="Floudas D."/>
            <person name="Copeland A."/>
            <person name="Barry K.W."/>
            <person name="Cichocki N."/>
            <person name="Veneault-Fourrey C."/>
            <person name="LaButti K."/>
            <person name="Lindquist E.A."/>
            <person name="Lipzen A."/>
            <person name="Lundell T."/>
            <person name="Morin E."/>
            <person name="Murat C."/>
            <person name="Riley R."/>
            <person name="Ohm R."/>
            <person name="Sun H."/>
            <person name="Tunlid A."/>
            <person name="Henrissat B."/>
            <person name="Grigoriev I.V."/>
            <person name="Hibbett D.S."/>
            <person name="Martin F."/>
        </authorList>
    </citation>
    <scope>NUCLEOTIDE SEQUENCE [LARGE SCALE GENOMIC DNA]</scope>
    <source>
        <strain evidence="3">Ve08.2h10</strain>
    </source>
</reference>
<name>A0A0D0C9L7_9AGAM</name>
<dbReference type="EMBL" id="KN830970">
    <property type="protein sequence ID" value="KIK72313.1"/>
    <property type="molecule type" value="Genomic_DNA"/>
</dbReference>
<dbReference type="InParanoid" id="A0A0D0C9L7"/>